<protein>
    <submittedName>
        <fullName evidence="1">Uncharacterized protein</fullName>
    </submittedName>
</protein>
<dbReference type="EMBL" id="MK721192">
    <property type="protein sequence ID" value="QBZ70009.1"/>
    <property type="molecule type" value="Genomic_DNA"/>
</dbReference>
<sequence length="55" mass="6159">MLEVGKFVRGNNGSRTWVGQIVGIDRLAGEYRVRDVVTGIYFYVSCSAVYECARP</sequence>
<organism evidence="1 2">
    <name type="scientific">Enterococcus phage vB_EfaM_Ef2.3</name>
    <dbReference type="NCBI Taxonomy" id="2546634"/>
    <lineage>
        <taxon>Viruses</taxon>
        <taxon>Duplodnaviria</taxon>
        <taxon>Heunggongvirae</taxon>
        <taxon>Uroviricota</taxon>
        <taxon>Caudoviricetes</taxon>
        <taxon>Herelleviridae</taxon>
        <taxon>Brockvirinae</taxon>
        <taxon>Kochikohdavirus</taxon>
        <taxon>Kochikohdavirus Ef23</taxon>
    </lineage>
</organism>
<reference evidence="1 2" key="1">
    <citation type="submission" date="2019-03" db="EMBL/GenBank/DDBJ databases">
        <title>Bacteriophages that Target Cytolytic Enterococcus faecalis Reduce Features of Ethanol-induced Liver Disease.</title>
        <authorList>
            <person name="Fouts D.E."/>
            <person name="Duan Y."/>
            <person name="White R.C."/>
            <person name="Nguyen K."/>
            <person name="Singh I."/>
            <person name="Schnabl B."/>
        </authorList>
    </citation>
    <scope>NUCLEOTIDE SEQUENCE [LARGE SCALE GENOMIC DNA]</scope>
</reference>
<evidence type="ECO:0000313" key="2">
    <source>
        <dbReference type="Proteomes" id="UP000297011"/>
    </source>
</evidence>
<accession>A0A4D6DWF5</accession>
<name>A0A4D6DWF5_9CAUD</name>
<evidence type="ECO:0000313" key="1">
    <source>
        <dbReference type="EMBL" id="QBZ70009.1"/>
    </source>
</evidence>
<keyword evidence="2" id="KW-1185">Reference proteome</keyword>
<dbReference type="Proteomes" id="UP000297011">
    <property type="component" value="Segment"/>
</dbReference>
<proteinExistence type="predicted"/>
<dbReference type="EMBL" id="MK721192">
    <property type="protein sequence ID" value="QBZ70223.1"/>
    <property type="molecule type" value="Genomic_DNA"/>
</dbReference>